<keyword evidence="3" id="KW-1185">Reference proteome</keyword>
<dbReference type="EMBL" id="BTGU01000019">
    <property type="protein sequence ID" value="GMN44813.1"/>
    <property type="molecule type" value="Genomic_DNA"/>
</dbReference>
<evidence type="ECO:0000313" key="2">
    <source>
        <dbReference type="EMBL" id="GMN44813.1"/>
    </source>
</evidence>
<accession>A0AA88D3M5</accession>
<evidence type="ECO:0000313" key="3">
    <source>
        <dbReference type="Proteomes" id="UP001187192"/>
    </source>
</evidence>
<reference evidence="2" key="1">
    <citation type="submission" date="2023-07" db="EMBL/GenBank/DDBJ databases">
        <title>draft genome sequence of fig (Ficus carica).</title>
        <authorList>
            <person name="Takahashi T."/>
            <person name="Nishimura K."/>
        </authorList>
    </citation>
    <scope>NUCLEOTIDE SEQUENCE</scope>
</reference>
<sequence length="52" mass="5774">MRKVVLEHWWYWCPRPTQGGSAWVVMKCIVLGVLAAMVTAMMGVAVARQGVV</sequence>
<keyword evidence="1" id="KW-0812">Transmembrane</keyword>
<name>A0AA88D3M5_FICCA</name>
<feature type="transmembrane region" description="Helical" evidence="1">
    <location>
        <begin position="20"/>
        <end position="47"/>
    </location>
</feature>
<keyword evidence="1" id="KW-1133">Transmembrane helix</keyword>
<organism evidence="2 3">
    <name type="scientific">Ficus carica</name>
    <name type="common">Common fig</name>
    <dbReference type="NCBI Taxonomy" id="3494"/>
    <lineage>
        <taxon>Eukaryota</taxon>
        <taxon>Viridiplantae</taxon>
        <taxon>Streptophyta</taxon>
        <taxon>Embryophyta</taxon>
        <taxon>Tracheophyta</taxon>
        <taxon>Spermatophyta</taxon>
        <taxon>Magnoliopsida</taxon>
        <taxon>eudicotyledons</taxon>
        <taxon>Gunneridae</taxon>
        <taxon>Pentapetalae</taxon>
        <taxon>rosids</taxon>
        <taxon>fabids</taxon>
        <taxon>Rosales</taxon>
        <taxon>Moraceae</taxon>
        <taxon>Ficeae</taxon>
        <taxon>Ficus</taxon>
    </lineage>
</organism>
<comment type="caution">
    <text evidence="2">The sequence shown here is derived from an EMBL/GenBank/DDBJ whole genome shotgun (WGS) entry which is preliminary data.</text>
</comment>
<keyword evidence="1" id="KW-0472">Membrane</keyword>
<proteinExistence type="predicted"/>
<evidence type="ECO:0000256" key="1">
    <source>
        <dbReference type="SAM" id="Phobius"/>
    </source>
</evidence>
<gene>
    <name evidence="2" type="ORF">TIFTF001_014016</name>
</gene>
<dbReference type="AlphaFoldDB" id="A0AA88D3M5"/>
<dbReference type="Proteomes" id="UP001187192">
    <property type="component" value="Unassembled WGS sequence"/>
</dbReference>
<protein>
    <submittedName>
        <fullName evidence="2">Uncharacterized protein</fullName>
    </submittedName>
</protein>